<dbReference type="InterPro" id="IPR015797">
    <property type="entry name" value="NUDIX_hydrolase-like_dom_sf"/>
</dbReference>
<dbReference type="OrthoDB" id="7183442at2"/>
<feature type="domain" description="Nudix hydrolase" evidence="7">
    <location>
        <begin position="9"/>
        <end position="189"/>
    </location>
</feature>
<dbReference type="GO" id="GO:0016818">
    <property type="term" value="F:hydrolase activity, acting on acid anhydrides, in phosphorus-containing anhydrides"/>
    <property type="evidence" value="ECO:0007669"/>
    <property type="project" value="InterPro"/>
</dbReference>
<gene>
    <name evidence="8" type="ORF">SAMN04488071_1050</name>
</gene>
<dbReference type="Pfam" id="PF00293">
    <property type="entry name" value="NUDIX"/>
    <property type="match status" value="1"/>
</dbReference>
<keyword evidence="6" id="KW-0464">Manganese</keyword>
<keyword evidence="3" id="KW-0479">Metal-binding</keyword>
<comment type="cofactor">
    <cofactor evidence="2">
        <name>Mg(2+)</name>
        <dbReference type="ChEBI" id="CHEBI:18420"/>
    </cofactor>
</comment>
<evidence type="ECO:0000256" key="1">
    <source>
        <dbReference type="ARBA" id="ARBA00001936"/>
    </source>
</evidence>
<evidence type="ECO:0000256" key="3">
    <source>
        <dbReference type="ARBA" id="ARBA00022723"/>
    </source>
</evidence>
<evidence type="ECO:0000256" key="4">
    <source>
        <dbReference type="ARBA" id="ARBA00022801"/>
    </source>
</evidence>
<keyword evidence="9" id="KW-1185">Reference proteome</keyword>
<evidence type="ECO:0000256" key="5">
    <source>
        <dbReference type="ARBA" id="ARBA00022842"/>
    </source>
</evidence>
<dbReference type="SUPFAM" id="SSF55811">
    <property type="entry name" value="Nudix"/>
    <property type="match status" value="1"/>
</dbReference>
<dbReference type="STRING" id="637679.GCA_001550055_02765"/>
<dbReference type="RefSeq" id="WP_068306071.1">
    <property type="nucleotide sequence ID" value="NZ_FNAK01000002.1"/>
</dbReference>
<sequence length="256" mass="28534">MDHSRKIAFPKPASSIMVIRDGQGGLEVLMIERAKTMKFAPGAFVFPGGKVDKADMQGWRWQGITTGRSAMRDFPYRVAALRELYEEAGILLTDKSPKRTLANATPFASMVRMAGVKLDILNMVPFAHWVTPEPMPRRFDTHFYLAPHNGDTALHDGNEAISFRWVNPRRILDDWENDRIPLMFPTRLNLMKLARATTVNEALRQARRARVIRTLPVVHMGQAGVKLTIDPATGFGVTAATPKELSVEASGIAKKA</sequence>
<evidence type="ECO:0000259" key="7">
    <source>
        <dbReference type="PROSITE" id="PS51462"/>
    </source>
</evidence>
<protein>
    <submittedName>
        <fullName evidence="8">NUDIX domain-containing protein</fullName>
    </submittedName>
</protein>
<keyword evidence="5" id="KW-0460">Magnesium</keyword>
<dbReference type="GO" id="GO:0046872">
    <property type="term" value="F:metal ion binding"/>
    <property type="evidence" value="ECO:0007669"/>
    <property type="project" value="UniProtKB-KW"/>
</dbReference>
<dbReference type="Proteomes" id="UP000183685">
    <property type="component" value="Unassembled WGS sequence"/>
</dbReference>
<dbReference type="PANTHER" id="PTHR12318:SF0">
    <property type="entry name" value="ACYL-COENZYME A DIPHOSPHATASE NUDT19"/>
    <property type="match status" value="1"/>
</dbReference>
<dbReference type="InterPro" id="IPR039121">
    <property type="entry name" value="NUDT19"/>
</dbReference>
<reference evidence="8 9" key="1">
    <citation type="submission" date="2016-10" db="EMBL/GenBank/DDBJ databases">
        <authorList>
            <person name="de Groot N.N."/>
        </authorList>
    </citation>
    <scope>NUCLEOTIDE SEQUENCE [LARGE SCALE GENOMIC DNA]</scope>
    <source>
        <strain evidence="8 9">CGMCC 1.9109</strain>
    </source>
</reference>
<comment type="cofactor">
    <cofactor evidence="1">
        <name>Mn(2+)</name>
        <dbReference type="ChEBI" id="CHEBI:29035"/>
    </cofactor>
</comment>
<dbReference type="PROSITE" id="PS51462">
    <property type="entry name" value="NUDIX"/>
    <property type="match status" value="1"/>
</dbReference>
<evidence type="ECO:0000313" key="9">
    <source>
        <dbReference type="Proteomes" id="UP000183685"/>
    </source>
</evidence>
<dbReference type="EMBL" id="FNAK01000002">
    <property type="protein sequence ID" value="SDD63293.1"/>
    <property type="molecule type" value="Genomic_DNA"/>
</dbReference>
<dbReference type="Gene3D" id="3.90.79.10">
    <property type="entry name" value="Nucleoside Triphosphate Pyrophosphohydrolase"/>
    <property type="match status" value="1"/>
</dbReference>
<evidence type="ECO:0000313" key="8">
    <source>
        <dbReference type="EMBL" id="SDD63293.1"/>
    </source>
</evidence>
<organism evidence="8 9">
    <name type="scientific">Kordiimonas lacus</name>
    <dbReference type="NCBI Taxonomy" id="637679"/>
    <lineage>
        <taxon>Bacteria</taxon>
        <taxon>Pseudomonadati</taxon>
        <taxon>Pseudomonadota</taxon>
        <taxon>Alphaproteobacteria</taxon>
        <taxon>Kordiimonadales</taxon>
        <taxon>Kordiimonadaceae</taxon>
        <taxon>Kordiimonas</taxon>
    </lineage>
</organism>
<dbReference type="CDD" id="cd18870">
    <property type="entry name" value="NUDIX_AcylCoAdiphos_Nudt19"/>
    <property type="match status" value="1"/>
</dbReference>
<dbReference type="InterPro" id="IPR000086">
    <property type="entry name" value="NUDIX_hydrolase_dom"/>
</dbReference>
<proteinExistence type="predicted"/>
<accession>A0A1G6WC86</accession>
<dbReference type="AlphaFoldDB" id="A0A1G6WC86"/>
<dbReference type="PANTHER" id="PTHR12318">
    <property type="entry name" value="TESTOSTERONE-REGULATED PROTEIN RP2"/>
    <property type="match status" value="1"/>
</dbReference>
<name>A0A1G6WC86_9PROT</name>
<evidence type="ECO:0000256" key="6">
    <source>
        <dbReference type="ARBA" id="ARBA00023211"/>
    </source>
</evidence>
<keyword evidence="4" id="KW-0378">Hydrolase</keyword>
<evidence type="ECO:0000256" key="2">
    <source>
        <dbReference type="ARBA" id="ARBA00001946"/>
    </source>
</evidence>